<feature type="binding site" evidence="13">
    <location>
        <position position="391"/>
    </location>
    <ligand>
        <name>substrate</name>
    </ligand>
</feature>
<accession>A0A4U1J957</accession>
<dbReference type="Pfam" id="PF01960">
    <property type="entry name" value="ArgJ"/>
    <property type="match status" value="1"/>
</dbReference>
<keyword evidence="7 12" id="KW-0547">Nucleotide-binding</keyword>
<dbReference type="HAMAP" id="MF_00082">
    <property type="entry name" value="ArgB"/>
    <property type="match status" value="1"/>
</dbReference>
<evidence type="ECO:0000313" key="16">
    <source>
        <dbReference type="Proteomes" id="UP000309215"/>
    </source>
</evidence>
<dbReference type="HAMAP" id="MF_01106">
    <property type="entry name" value="ArgJ"/>
    <property type="match status" value="1"/>
</dbReference>
<dbReference type="NCBIfam" id="NF003802">
    <property type="entry name" value="PRK05388.1"/>
    <property type="match status" value="1"/>
</dbReference>
<feature type="site" description="Transition state stabilizer" evidence="12">
    <location>
        <position position="442"/>
    </location>
</feature>
<name>A0A4U1J957_9BACT</name>
<dbReference type="NCBIfam" id="TIGR00120">
    <property type="entry name" value="ArgJ"/>
    <property type="match status" value="1"/>
</dbReference>
<keyword evidence="8 12" id="KW-0418">Kinase</keyword>
<dbReference type="GO" id="GO:0004042">
    <property type="term" value="F:L-glutamate N-acetyltransferase activity"/>
    <property type="evidence" value="ECO:0007669"/>
    <property type="project" value="UniProtKB-UniRule"/>
</dbReference>
<evidence type="ECO:0000256" key="3">
    <source>
        <dbReference type="ARBA" id="ARBA00011475"/>
    </source>
</evidence>
<comment type="catalytic activity">
    <reaction evidence="12">
        <text>N-acetyl-L-glutamate + ATP = N-acetyl-L-glutamyl 5-phosphate + ADP</text>
        <dbReference type="Rhea" id="RHEA:14629"/>
        <dbReference type="ChEBI" id="CHEBI:30616"/>
        <dbReference type="ChEBI" id="CHEBI:44337"/>
        <dbReference type="ChEBI" id="CHEBI:57936"/>
        <dbReference type="ChEBI" id="CHEBI:456216"/>
        <dbReference type="EC" id="2.7.2.8"/>
    </reaction>
</comment>
<dbReference type="InterPro" id="IPR002813">
    <property type="entry name" value="Arg_biosynth_ArgJ"/>
</dbReference>
<evidence type="ECO:0000256" key="7">
    <source>
        <dbReference type="ARBA" id="ARBA00022741"/>
    </source>
</evidence>
<comment type="pathway">
    <text evidence="13">Amino-acid biosynthesis; L-arginine biosynthesis; N(2)-acetyl-L-ornithine from L-glutamate: step 1/4.</text>
</comment>
<dbReference type="InterPro" id="IPR037528">
    <property type="entry name" value="ArgB"/>
</dbReference>
<evidence type="ECO:0000256" key="10">
    <source>
        <dbReference type="ARBA" id="ARBA00022840"/>
    </source>
</evidence>
<keyword evidence="9 13" id="KW-0068">Autocatalytic cleavage</keyword>
<comment type="pathway">
    <text evidence="1 12">Amino-acid biosynthesis; L-arginine biosynthesis; N(2)-acetyl-L-ornithine from L-glutamate: step 2/4.</text>
</comment>
<feature type="binding site" evidence="13">
    <location>
        <position position="178"/>
    </location>
    <ligand>
        <name>substrate</name>
    </ligand>
</feature>
<comment type="subcellular location">
    <subcellularLocation>
        <location evidence="12">Cytoplasm</location>
    </subcellularLocation>
</comment>
<dbReference type="InterPro" id="IPR036393">
    <property type="entry name" value="AceGlu_kinase-like_sf"/>
</dbReference>
<dbReference type="InterPro" id="IPR042195">
    <property type="entry name" value="ArgJ_beta_C"/>
</dbReference>
<keyword evidence="6 12" id="KW-0808">Transferase</keyword>
<dbReference type="GO" id="GO:0005524">
    <property type="term" value="F:ATP binding"/>
    <property type="evidence" value="ECO:0007669"/>
    <property type="project" value="UniProtKB-UniRule"/>
</dbReference>
<comment type="pathway">
    <text evidence="13">Amino-acid biosynthesis; L-arginine biosynthesis; L-ornithine and N-acetyl-L-glutamate from L-glutamate and N(2)-acetyl-L-ornithine (cyclic): step 1/1.</text>
</comment>
<dbReference type="EC" id="2.3.1.35" evidence="13"/>
<dbReference type="InterPro" id="IPR041727">
    <property type="entry name" value="NAGK-C"/>
</dbReference>
<evidence type="ECO:0000256" key="2">
    <source>
        <dbReference type="ARBA" id="ARBA00006774"/>
    </source>
</evidence>
<evidence type="ECO:0000256" key="8">
    <source>
        <dbReference type="ARBA" id="ARBA00022777"/>
    </source>
</evidence>
<feature type="site" description="Cleavage; by autolysis" evidence="13">
    <location>
        <begin position="177"/>
        <end position="178"/>
    </location>
</feature>
<evidence type="ECO:0000256" key="5">
    <source>
        <dbReference type="ARBA" id="ARBA00022605"/>
    </source>
</evidence>
<comment type="catalytic activity">
    <reaction evidence="13">
        <text>N(2)-acetyl-L-ornithine + L-glutamate = N-acetyl-L-glutamate + L-ornithine</text>
        <dbReference type="Rhea" id="RHEA:15349"/>
        <dbReference type="ChEBI" id="CHEBI:29985"/>
        <dbReference type="ChEBI" id="CHEBI:44337"/>
        <dbReference type="ChEBI" id="CHEBI:46911"/>
        <dbReference type="ChEBI" id="CHEBI:57805"/>
        <dbReference type="EC" id="2.3.1.35"/>
    </reaction>
</comment>
<evidence type="ECO:0000313" key="15">
    <source>
        <dbReference type="EMBL" id="TKD04528.1"/>
    </source>
</evidence>
<dbReference type="RefSeq" id="WP_136931253.1">
    <property type="nucleotide sequence ID" value="NZ_SSMQ01000024.1"/>
</dbReference>
<comment type="catalytic activity">
    <reaction evidence="13">
        <text>L-glutamate + acetyl-CoA = N-acetyl-L-glutamate + CoA + H(+)</text>
        <dbReference type="Rhea" id="RHEA:24292"/>
        <dbReference type="ChEBI" id="CHEBI:15378"/>
        <dbReference type="ChEBI" id="CHEBI:29985"/>
        <dbReference type="ChEBI" id="CHEBI:44337"/>
        <dbReference type="ChEBI" id="CHEBI:57287"/>
        <dbReference type="ChEBI" id="CHEBI:57288"/>
        <dbReference type="EC" id="2.3.1.1"/>
    </reaction>
</comment>
<dbReference type="PANTHER" id="PTHR23100">
    <property type="entry name" value="ARGININE BIOSYNTHESIS BIFUNCTIONAL PROTEIN ARGJ"/>
    <property type="match status" value="1"/>
</dbReference>
<comment type="similarity">
    <text evidence="2 13">Belongs to the ArgJ family.</text>
</comment>
<dbReference type="SUPFAM" id="SSF56266">
    <property type="entry name" value="DmpA/ArgJ-like"/>
    <property type="match status" value="1"/>
</dbReference>
<dbReference type="CDD" id="cd02152">
    <property type="entry name" value="OAT"/>
    <property type="match status" value="1"/>
</dbReference>
<comment type="similarity">
    <text evidence="12">Belongs to the acetylglutamate kinase family. ArgB subfamily.</text>
</comment>
<keyword evidence="13" id="KW-0511">Multifunctional enzyme</keyword>
<keyword evidence="10 12" id="KW-0067">ATP-binding</keyword>
<dbReference type="GO" id="GO:0006592">
    <property type="term" value="P:ornithine biosynthetic process"/>
    <property type="evidence" value="ECO:0007669"/>
    <property type="project" value="TreeGrafter"/>
</dbReference>
<evidence type="ECO:0000259" key="14">
    <source>
        <dbReference type="Pfam" id="PF00696"/>
    </source>
</evidence>
<evidence type="ECO:0000256" key="4">
    <source>
        <dbReference type="ARBA" id="ARBA00022571"/>
    </source>
</evidence>
<dbReference type="EMBL" id="SSMQ01000024">
    <property type="protein sequence ID" value="TKD04528.1"/>
    <property type="molecule type" value="Genomic_DNA"/>
</dbReference>
<feature type="binding site" evidence="13">
    <location>
        <position position="141"/>
    </location>
    <ligand>
        <name>substrate</name>
    </ligand>
</feature>
<feature type="chain" id="PRO_5023433523" description="Arginine biosynthesis bifunctional protein ArgJ beta chain" evidence="13">
    <location>
        <begin position="178"/>
        <end position="708"/>
    </location>
</feature>
<dbReference type="EC" id="2.3.1.1" evidence="13"/>
<reference evidence="15 16" key="1">
    <citation type="submission" date="2019-04" db="EMBL/GenBank/DDBJ databases">
        <authorList>
            <person name="Li Y."/>
            <person name="Wang J."/>
        </authorList>
    </citation>
    <scope>NUCLEOTIDE SEQUENCE [LARGE SCALE GENOMIC DNA]</scope>
    <source>
        <strain evidence="15 16">DSM 14668</strain>
    </source>
</reference>
<feature type="binding site" evidence="12">
    <location>
        <position position="499"/>
    </location>
    <ligand>
        <name>substrate</name>
    </ligand>
</feature>
<dbReference type="GO" id="GO:0003991">
    <property type="term" value="F:acetylglutamate kinase activity"/>
    <property type="evidence" value="ECO:0007669"/>
    <property type="project" value="UniProtKB-UniRule"/>
</dbReference>
<protein>
    <recommendedName>
        <fullName evidence="13">Arginine biosynthesis bifunctional protein ArgJ</fullName>
    </recommendedName>
    <domain>
        <recommendedName>
            <fullName evidence="13">Glutamate N-acetyltransferase</fullName>
            <ecNumber evidence="13">2.3.1.35</ecNumber>
        </recommendedName>
        <alternativeName>
            <fullName evidence="13">Ornithine acetyltransferase</fullName>
            <shortName evidence="13">OATase</shortName>
        </alternativeName>
        <alternativeName>
            <fullName evidence="13">Ornithine transacetylase</fullName>
        </alternativeName>
    </domain>
    <domain>
        <recommendedName>
            <fullName evidence="13">Amino-acid acetyltransferase</fullName>
            <ecNumber evidence="13">2.3.1.1</ecNumber>
        </recommendedName>
        <alternativeName>
            <fullName evidence="13">N-acetylglutamate synthase</fullName>
            <shortName evidence="13">AGSase</shortName>
        </alternativeName>
    </domain>
    <component>
        <recommendedName>
            <fullName evidence="13">Arginine biosynthesis bifunctional protein ArgJ alpha chain</fullName>
        </recommendedName>
    </component>
    <component>
        <recommendedName>
            <fullName evidence="13">Arginine biosynthesis bifunctional protein ArgJ beta chain</fullName>
        </recommendedName>
    </component>
</protein>
<feature type="site" description="Involved in the stabilization of negative charge on the oxyanion by the formation of the oxyanion hole" evidence="13">
    <location>
        <position position="105"/>
    </location>
</feature>
<proteinExistence type="inferred from homology"/>
<comment type="caution">
    <text evidence="13">Lacks conserved residue(s) required for the propagation of feature annotation.</text>
</comment>
<evidence type="ECO:0000256" key="9">
    <source>
        <dbReference type="ARBA" id="ARBA00022813"/>
    </source>
</evidence>
<dbReference type="GO" id="GO:0005737">
    <property type="term" value="C:cytoplasm"/>
    <property type="evidence" value="ECO:0007669"/>
    <property type="project" value="UniProtKB-SubCell"/>
</dbReference>
<dbReference type="InterPro" id="IPR016117">
    <property type="entry name" value="ArgJ-like_dom_sf"/>
</dbReference>
<dbReference type="SUPFAM" id="SSF53633">
    <property type="entry name" value="Carbamate kinase-like"/>
    <property type="match status" value="1"/>
</dbReference>
<dbReference type="PANTHER" id="PTHR23100:SF0">
    <property type="entry name" value="ARGININE BIOSYNTHESIS BIFUNCTIONAL PROTEIN ARGJ, MITOCHONDRIAL"/>
    <property type="match status" value="1"/>
</dbReference>
<keyword evidence="12" id="KW-0963">Cytoplasm</keyword>
<feature type="binding site" evidence="12">
    <location>
        <begin position="477"/>
        <end position="478"/>
    </location>
    <ligand>
        <name>substrate</name>
    </ligand>
</feature>
<dbReference type="GO" id="GO:0042450">
    <property type="term" value="P:L-arginine biosynthetic process via ornithine"/>
    <property type="evidence" value="ECO:0007669"/>
    <property type="project" value="UniProtKB-UniRule"/>
</dbReference>
<evidence type="ECO:0000256" key="12">
    <source>
        <dbReference type="HAMAP-Rule" id="MF_00082"/>
    </source>
</evidence>
<evidence type="ECO:0000256" key="11">
    <source>
        <dbReference type="ARBA" id="ARBA00023315"/>
    </source>
</evidence>
<comment type="caution">
    <text evidence="15">The sequence shown here is derived from an EMBL/GenBank/DDBJ whole genome shotgun (WGS) entry which is preliminary data.</text>
</comment>
<dbReference type="InterPro" id="IPR004662">
    <property type="entry name" value="AcgluKinase_fam"/>
</dbReference>
<dbReference type="Gene3D" id="3.10.20.340">
    <property type="entry name" value="ArgJ beta chain, C-terminal domain"/>
    <property type="match status" value="1"/>
</dbReference>
<feature type="chain" id="PRO_5023433522" description="Arginine biosynthesis bifunctional protein ArgJ alpha chain" evidence="13">
    <location>
        <begin position="1"/>
        <end position="177"/>
    </location>
</feature>
<sequence>MKIPLGFSFAGASAGIKVKRSDLALVLSEVPAVAAGCFTRSKSRAACVDWNVARLPRKDARAIVANSGNANCLSGEEGVQANQRMAASVADALGVPLDAVLTCSTGVIGVPLPHGKVSAAVPALIAKLGQDPTPAAEAILTTDTCTKLASREIFLGGDRVRIAGIAKGSGMIHPNMATMLAFLVTDVAIDVSVLDGILHAAVDETFNMVSVDRDTSTNDQVLVLANGMAENDPITRRDSPEAQSFAAALIDICRELARTIAADGEGAQHLITVTVRGAEDLTSARALARAVTESNLAKAAFFGTDPNWGRVLAAVGSRAAEQHIRFDPGVASVRLQNVLVYAQGKPQPFDADALRALLRGEEVFVDIEVGSGLGEATAWGCDLSYDYVRINADYAAVLVDSPDGPVRRDPSLDRKTPELKADTLVQALRYIERFAGTRAVIKYGGAAMVRADLKDRFAEDVRLLQAVGLRPIIVHGGGPEISRTLEQMGQVTEFVDGLRVTDAASLRVVEMVLTGQINKEVVASLARAGTKAVGLSGKDGNLIEARKMNMPPGKDLGYVGEVARVDPDVLELLLGKGYIPVISPIGLGKDGNTYNINADTVAAEVAVACGARKLIYLTDVAGILSNGLLVSEMSAEELDARMRDGTVTGGMLPKAASILRALEGGVETVHIIDGRVPHNVVAELFTSRGVGTMIRAGAPKEGEEFPMG</sequence>
<dbReference type="NCBIfam" id="TIGR00761">
    <property type="entry name" value="argB"/>
    <property type="match status" value="1"/>
</dbReference>
<evidence type="ECO:0000256" key="6">
    <source>
        <dbReference type="ARBA" id="ARBA00022679"/>
    </source>
</evidence>
<keyword evidence="5 12" id="KW-0028">Amino-acid biosynthesis</keyword>
<dbReference type="Pfam" id="PF00696">
    <property type="entry name" value="AA_kinase"/>
    <property type="match status" value="1"/>
</dbReference>
<feature type="site" description="Involved in the stabilization of negative charge on the oxyanion by the formation of the oxyanion hole" evidence="13">
    <location>
        <position position="106"/>
    </location>
</feature>
<keyword evidence="4 12" id="KW-0055">Arginine biosynthesis</keyword>
<feature type="binding site" evidence="13">
    <location>
        <position position="167"/>
    </location>
    <ligand>
        <name>substrate</name>
    </ligand>
</feature>
<comment type="subunit">
    <text evidence="3 13">Heterotetramer of two alpha and two beta chains.</text>
</comment>
<feature type="active site" description="Nucleophile" evidence="13">
    <location>
        <position position="178"/>
    </location>
</feature>
<dbReference type="UniPathway" id="UPA00068">
    <property type="reaction ID" value="UER00106"/>
</dbReference>
<dbReference type="OrthoDB" id="9804242at2"/>
<organism evidence="15 16">
    <name type="scientific">Polyangium fumosum</name>
    <dbReference type="NCBI Taxonomy" id="889272"/>
    <lineage>
        <taxon>Bacteria</taxon>
        <taxon>Pseudomonadati</taxon>
        <taxon>Myxococcota</taxon>
        <taxon>Polyangia</taxon>
        <taxon>Polyangiales</taxon>
        <taxon>Polyangiaceae</taxon>
        <taxon>Polyangium</taxon>
    </lineage>
</organism>
<gene>
    <name evidence="13 15" type="primary">argJ</name>
    <name evidence="12" type="synonym">argB</name>
    <name evidence="15" type="ORF">E8A74_23265</name>
</gene>
<keyword evidence="11 13" id="KW-0012">Acyltransferase</keyword>
<dbReference type="CDD" id="cd04250">
    <property type="entry name" value="AAK_NAGK-C"/>
    <property type="match status" value="1"/>
</dbReference>
<feature type="site" description="Transition state stabilizer" evidence="12">
    <location>
        <position position="654"/>
    </location>
</feature>
<dbReference type="FunFam" id="3.40.1160.10:FF:000004">
    <property type="entry name" value="Acetylglutamate kinase"/>
    <property type="match status" value="1"/>
</dbReference>
<dbReference type="Proteomes" id="UP000309215">
    <property type="component" value="Unassembled WGS sequence"/>
</dbReference>
<dbReference type="Gene3D" id="3.40.1160.10">
    <property type="entry name" value="Acetylglutamate kinase-like"/>
    <property type="match status" value="1"/>
</dbReference>
<evidence type="ECO:0000256" key="1">
    <source>
        <dbReference type="ARBA" id="ARBA00004828"/>
    </source>
</evidence>
<feature type="binding site" evidence="13">
    <location>
        <position position="265"/>
    </location>
    <ligand>
        <name>substrate</name>
    </ligand>
</feature>
<feature type="domain" description="Aspartate/glutamate/uridylate kinase" evidence="14">
    <location>
        <begin position="438"/>
        <end position="673"/>
    </location>
</feature>
<dbReference type="FunFam" id="3.60.70.12:FF:000001">
    <property type="entry name" value="Arginine biosynthesis bifunctional protein ArgJ, chloroplastic"/>
    <property type="match status" value="1"/>
</dbReference>
<comment type="function">
    <text evidence="12">Catalyzes the ATP-dependent phosphorylation of N-acetyl-L-glutamate.</text>
</comment>
<dbReference type="AlphaFoldDB" id="A0A4U1J957"/>
<dbReference type="InterPro" id="IPR001048">
    <property type="entry name" value="Asp/Glu/Uridylate_kinase"/>
</dbReference>
<evidence type="ECO:0000256" key="13">
    <source>
        <dbReference type="HAMAP-Rule" id="MF_01106"/>
    </source>
</evidence>
<dbReference type="Gene3D" id="3.60.70.12">
    <property type="entry name" value="L-amino peptidase D-ALA esterase/amidase"/>
    <property type="match status" value="1"/>
</dbReference>
<keyword evidence="16" id="KW-1185">Reference proteome</keyword>
<dbReference type="GO" id="GO:0004358">
    <property type="term" value="F:L-glutamate N-acetyltransferase activity, acting on acetyl-L-ornithine as donor"/>
    <property type="evidence" value="ECO:0007669"/>
    <property type="project" value="UniProtKB-UniRule"/>
</dbReference>
<comment type="function">
    <text evidence="13">Catalyzes two activities which are involved in the cyclic version of arginine biosynthesis: the synthesis of N-acetylglutamate from glutamate and acetyl-CoA as the acetyl donor, and of ornithine by transacetylation between N(2)-acetylornithine and glutamate.</text>
</comment>
<feature type="binding site" evidence="12">
    <location>
        <position position="595"/>
    </location>
    <ligand>
        <name>substrate</name>
    </ligand>
</feature>